<dbReference type="RefSeq" id="WP_059062491.1">
    <property type="nucleotide sequence ID" value="NZ_LN879503.1"/>
</dbReference>
<dbReference type="KEGG" id="pnl:PNK_p0032"/>
<name>A0A0U5JJW1_9BACT</name>
<proteinExistence type="predicted"/>
<gene>
    <name evidence="1" type="ORF">PNK_p0032</name>
</gene>
<dbReference type="AlphaFoldDB" id="A0A0U5JJW1"/>
<protein>
    <submittedName>
        <fullName evidence="1">Uncharacterized protein</fullName>
    </submittedName>
</protein>
<reference evidence="2" key="1">
    <citation type="submission" date="2015-09" db="EMBL/GenBank/DDBJ databases">
        <authorList>
            <person name="Bertelli C."/>
        </authorList>
    </citation>
    <scope>NUCLEOTIDE SEQUENCE [LARGE SCALE GENOMIC DNA]</scope>
    <source>
        <strain evidence="2">KNic</strain>
        <plasmid evidence="2">pPNK</plasmid>
    </source>
</reference>
<geneLocation type="plasmid" evidence="2">
    <name>pPNK</name>
</geneLocation>
<keyword evidence="2" id="KW-1185">Reference proteome</keyword>
<organism evidence="1 2">
    <name type="scientific">Candidatus Protochlamydia naegleriophila</name>
    <dbReference type="NCBI Taxonomy" id="389348"/>
    <lineage>
        <taxon>Bacteria</taxon>
        <taxon>Pseudomonadati</taxon>
        <taxon>Chlamydiota</taxon>
        <taxon>Chlamydiia</taxon>
        <taxon>Parachlamydiales</taxon>
        <taxon>Parachlamydiaceae</taxon>
        <taxon>Candidatus Protochlamydia</taxon>
    </lineage>
</organism>
<dbReference type="InParanoid" id="A0A0U5JJW1"/>
<dbReference type="EMBL" id="LN879503">
    <property type="protein sequence ID" value="CUI18086.1"/>
    <property type="molecule type" value="Genomic_DNA"/>
</dbReference>
<evidence type="ECO:0000313" key="2">
    <source>
        <dbReference type="Proteomes" id="UP000069902"/>
    </source>
</evidence>
<dbReference type="Proteomes" id="UP000069902">
    <property type="component" value="Plasmid pPNK"/>
</dbReference>
<evidence type="ECO:0000313" key="1">
    <source>
        <dbReference type="EMBL" id="CUI18086.1"/>
    </source>
</evidence>
<dbReference type="PATRIC" id="fig|389348.3.peg.2790"/>
<accession>A0A0U5JJW1</accession>
<sequence>MNPTTLATNRFDNENREIVRLKQNSSSVCAKTKDSTKGIFSKYPSDSNITKLDSTFEIKQTWLYSEWATECQFSKFIRPNFPNRCDLDPENPNPNKQLILSTFENVRGKWSLWQSERENARWKRVEVTNLKLDWVIQNVEVLYPSKEQFEVAELKGIVLWMDKTSNANSKRYKLYEGNHRISAWLATQTPKSLPAIIYIGKP</sequence>